<dbReference type="InterPro" id="IPR051045">
    <property type="entry name" value="TonB-dependent_transducer"/>
</dbReference>
<keyword evidence="6" id="KW-0812">Transmembrane</keyword>
<dbReference type="EMBL" id="JACHGG010000001">
    <property type="protein sequence ID" value="MBB6058250.1"/>
    <property type="molecule type" value="Genomic_DNA"/>
</dbReference>
<evidence type="ECO:0000256" key="10">
    <source>
        <dbReference type="SAM" id="MobiDB-lite"/>
    </source>
</evidence>
<comment type="caution">
    <text evidence="12">The sequence shown here is derived from an EMBL/GenBank/DDBJ whole genome shotgun (WGS) entry which is preliminary data.</text>
</comment>
<dbReference type="SUPFAM" id="SSF74653">
    <property type="entry name" value="TolA/TonB C-terminal domain"/>
    <property type="match status" value="1"/>
</dbReference>
<keyword evidence="3" id="KW-0813">Transport</keyword>
<evidence type="ECO:0000256" key="1">
    <source>
        <dbReference type="ARBA" id="ARBA00004383"/>
    </source>
</evidence>
<evidence type="ECO:0000256" key="9">
    <source>
        <dbReference type="ARBA" id="ARBA00023136"/>
    </source>
</evidence>
<dbReference type="Gene3D" id="3.30.1150.10">
    <property type="match status" value="1"/>
</dbReference>
<dbReference type="Pfam" id="PF13715">
    <property type="entry name" value="CarbopepD_reg_2"/>
    <property type="match status" value="1"/>
</dbReference>
<proteinExistence type="inferred from homology"/>
<evidence type="ECO:0000256" key="5">
    <source>
        <dbReference type="ARBA" id="ARBA00022519"/>
    </source>
</evidence>
<dbReference type="PANTHER" id="PTHR33446:SF2">
    <property type="entry name" value="PROTEIN TONB"/>
    <property type="match status" value="1"/>
</dbReference>
<dbReference type="NCBIfam" id="TIGR01352">
    <property type="entry name" value="tonB_Cterm"/>
    <property type="match status" value="1"/>
</dbReference>
<sequence length="483" mass="50325">MLRPDSASAPTPPASRHLPVEVLRQYAAGTLTPAEQHRVEAHTLDCPHCADVLEGLELQPAAVTDASLAELRQRLGARVSELATESKPKPALGLAWQQLAAAAALLLTLGAAVVWFTLLRPAPQDTAARPAAMRREAVATAPVAPAAPTLEAPETAAARAAIPEVAAVTPGATSRAALRPRRSAGRPARGRTESSVNGDADVPVEVAGLGAAQGWAGEKGAADAAAAPVAVTAPDSVRTTSARAAEEYAAAPPPAAAMPMVGTTAVAKRKIAASPLVMDQQKTAAPEAARTIRGRVTDTAGAPMAGAFVTFPGASTGVSTNSEGYFSLKVPPTEQLYISSIGYVTQVRTIRPTDSTLTLALTPDTKALSEVVVVRRDAPPAPMAVGAMPAGGYASLKKYLRDSLDYPEKALEDRREGNVKLRFVVGVDGKLSDIKVVKKLSEECDAEATRLLQEGPAWFPAIQNGRRTARTVEITVPFKIEER</sequence>
<dbReference type="SUPFAM" id="SSF49464">
    <property type="entry name" value="Carboxypeptidase regulatory domain-like"/>
    <property type="match status" value="1"/>
</dbReference>
<dbReference type="PANTHER" id="PTHR33446">
    <property type="entry name" value="PROTEIN TONB-RELATED"/>
    <property type="match status" value="1"/>
</dbReference>
<keyword evidence="8" id="KW-1133">Transmembrane helix</keyword>
<name>A0A7W9WBB7_9BACT</name>
<evidence type="ECO:0000256" key="8">
    <source>
        <dbReference type="ARBA" id="ARBA00022989"/>
    </source>
</evidence>
<dbReference type="GO" id="GO:0031992">
    <property type="term" value="F:energy transducer activity"/>
    <property type="evidence" value="ECO:0007669"/>
    <property type="project" value="TreeGrafter"/>
</dbReference>
<dbReference type="Gene3D" id="1.10.10.1320">
    <property type="entry name" value="Anti-sigma factor, zinc-finger domain"/>
    <property type="match status" value="1"/>
</dbReference>
<keyword evidence="9" id="KW-0472">Membrane</keyword>
<keyword evidence="7" id="KW-0653">Protein transport</keyword>
<dbReference type="AlphaFoldDB" id="A0A7W9WBB7"/>
<dbReference type="GO" id="GO:0015031">
    <property type="term" value="P:protein transport"/>
    <property type="evidence" value="ECO:0007669"/>
    <property type="project" value="UniProtKB-KW"/>
</dbReference>
<dbReference type="InterPro" id="IPR041916">
    <property type="entry name" value="Anti_sigma_zinc_sf"/>
</dbReference>
<evidence type="ECO:0000256" key="2">
    <source>
        <dbReference type="ARBA" id="ARBA00006555"/>
    </source>
</evidence>
<comment type="similarity">
    <text evidence="2">Belongs to the TonB family.</text>
</comment>
<organism evidence="12 13">
    <name type="scientific">Hymenobacter luteus</name>
    <dbReference type="NCBI Taxonomy" id="1411122"/>
    <lineage>
        <taxon>Bacteria</taxon>
        <taxon>Pseudomonadati</taxon>
        <taxon>Bacteroidota</taxon>
        <taxon>Cytophagia</taxon>
        <taxon>Cytophagales</taxon>
        <taxon>Hymenobacteraceae</taxon>
        <taxon>Hymenobacter</taxon>
    </lineage>
</organism>
<evidence type="ECO:0000256" key="3">
    <source>
        <dbReference type="ARBA" id="ARBA00022448"/>
    </source>
</evidence>
<dbReference type="Gene3D" id="2.60.40.1120">
    <property type="entry name" value="Carboxypeptidase-like, regulatory domain"/>
    <property type="match status" value="1"/>
</dbReference>
<evidence type="ECO:0000313" key="13">
    <source>
        <dbReference type="Proteomes" id="UP000532746"/>
    </source>
</evidence>
<evidence type="ECO:0000313" key="12">
    <source>
        <dbReference type="EMBL" id="MBB6058250.1"/>
    </source>
</evidence>
<dbReference type="InterPro" id="IPR027383">
    <property type="entry name" value="Znf_put"/>
</dbReference>
<dbReference type="RefSeq" id="WP_183401600.1">
    <property type="nucleotide sequence ID" value="NZ_JACHGG010000001.1"/>
</dbReference>
<feature type="domain" description="TonB C-terminal" evidence="11">
    <location>
        <begin position="391"/>
        <end position="483"/>
    </location>
</feature>
<dbReference type="GO" id="GO:0098797">
    <property type="term" value="C:plasma membrane protein complex"/>
    <property type="evidence" value="ECO:0007669"/>
    <property type="project" value="TreeGrafter"/>
</dbReference>
<evidence type="ECO:0000256" key="7">
    <source>
        <dbReference type="ARBA" id="ARBA00022927"/>
    </source>
</evidence>
<feature type="region of interest" description="Disordered" evidence="10">
    <location>
        <begin position="169"/>
        <end position="198"/>
    </location>
</feature>
<dbReference type="PROSITE" id="PS52015">
    <property type="entry name" value="TONB_CTD"/>
    <property type="match status" value="1"/>
</dbReference>
<protein>
    <submittedName>
        <fullName evidence="12">TonB family protein</fullName>
    </submittedName>
</protein>
<dbReference type="InterPro" id="IPR008969">
    <property type="entry name" value="CarboxyPept-like_regulatory"/>
</dbReference>
<reference evidence="12 13" key="1">
    <citation type="submission" date="2020-08" db="EMBL/GenBank/DDBJ databases">
        <title>Genomic Encyclopedia of Type Strains, Phase IV (KMG-IV): sequencing the most valuable type-strain genomes for metagenomic binning, comparative biology and taxonomic classification.</title>
        <authorList>
            <person name="Goeker M."/>
        </authorList>
    </citation>
    <scope>NUCLEOTIDE SEQUENCE [LARGE SCALE GENOMIC DNA]</scope>
    <source>
        <strain evidence="12 13">DSM 26718</strain>
    </source>
</reference>
<dbReference type="Pfam" id="PF13490">
    <property type="entry name" value="zf-HC2"/>
    <property type="match status" value="1"/>
</dbReference>
<dbReference type="InterPro" id="IPR037682">
    <property type="entry name" value="TonB_C"/>
</dbReference>
<dbReference type="InterPro" id="IPR006260">
    <property type="entry name" value="TonB/TolA_C"/>
</dbReference>
<keyword evidence="5" id="KW-0997">Cell inner membrane</keyword>
<dbReference type="GO" id="GO:0055085">
    <property type="term" value="P:transmembrane transport"/>
    <property type="evidence" value="ECO:0007669"/>
    <property type="project" value="InterPro"/>
</dbReference>
<evidence type="ECO:0000256" key="6">
    <source>
        <dbReference type="ARBA" id="ARBA00022692"/>
    </source>
</evidence>
<gene>
    <name evidence="12" type="ORF">HNQ93_001080</name>
</gene>
<keyword evidence="13" id="KW-1185">Reference proteome</keyword>
<dbReference type="Proteomes" id="UP000532746">
    <property type="component" value="Unassembled WGS sequence"/>
</dbReference>
<evidence type="ECO:0000256" key="4">
    <source>
        <dbReference type="ARBA" id="ARBA00022475"/>
    </source>
</evidence>
<comment type="subcellular location">
    <subcellularLocation>
        <location evidence="1">Cell inner membrane</location>
        <topology evidence="1">Single-pass membrane protein</topology>
        <orientation evidence="1">Periplasmic side</orientation>
    </subcellularLocation>
</comment>
<accession>A0A7W9WBB7</accession>
<keyword evidence="4" id="KW-1003">Cell membrane</keyword>
<evidence type="ECO:0000259" key="11">
    <source>
        <dbReference type="PROSITE" id="PS52015"/>
    </source>
</evidence>
<dbReference type="Pfam" id="PF03544">
    <property type="entry name" value="TonB_C"/>
    <property type="match status" value="1"/>
</dbReference>